<keyword evidence="3" id="KW-0687">Ribonucleoprotein</keyword>
<dbReference type="GO" id="GO:1990904">
    <property type="term" value="C:ribonucleoprotein complex"/>
    <property type="evidence" value="ECO:0007669"/>
    <property type="project" value="UniProtKB-KW"/>
</dbReference>
<dbReference type="OrthoDB" id="10264639at2759"/>
<sequence length="63" mass="7215">MEPTWSGHAWINKLRLEITESTYLTHTVGDISLADYIGVQPTKHATYLPHTAGRYSVKRFRKA</sequence>
<reference evidence="4" key="1">
    <citation type="submission" date="2020-01" db="EMBL/GenBank/DDBJ databases">
        <title>Genome sequence of Kobresia littledalei, the first chromosome-level genome in the family Cyperaceae.</title>
        <authorList>
            <person name="Qu G."/>
        </authorList>
    </citation>
    <scope>NUCLEOTIDE SEQUENCE</scope>
    <source>
        <strain evidence="4">C.B.Clarke</strain>
        <tissue evidence="4">Leaf</tissue>
    </source>
</reference>
<proteinExistence type="inferred from homology"/>
<comment type="similarity">
    <text evidence="1">Belongs to the universal ribosomal protein uS7 family.</text>
</comment>
<protein>
    <submittedName>
        <fullName evidence="4">Uncharacterized protein</fullName>
    </submittedName>
</protein>
<evidence type="ECO:0000313" key="5">
    <source>
        <dbReference type="Proteomes" id="UP000623129"/>
    </source>
</evidence>
<comment type="caution">
    <text evidence="4">The sequence shown here is derived from an EMBL/GenBank/DDBJ whole genome shotgun (WGS) entry which is preliminary data.</text>
</comment>
<evidence type="ECO:0000256" key="1">
    <source>
        <dbReference type="ARBA" id="ARBA00007151"/>
    </source>
</evidence>
<evidence type="ECO:0000256" key="3">
    <source>
        <dbReference type="ARBA" id="ARBA00023274"/>
    </source>
</evidence>
<organism evidence="4 5">
    <name type="scientific">Carex littledalei</name>
    <dbReference type="NCBI Taxonomy" id="544730"/>
    <lineage>
        <taxon>Eukaryota</taxon>
        <taxon>Viridiplantae</taxon>
        <taxon>Streptophyta</taxon>
        <taxon>Embryophyta</taxon>
        <taxon>Tracheophyta</taxon>
        <taxon>Spermatophyta</taxon>
        <taxon>Magnoliopsida</taxon>
        <taxon>Liliopsida</taxon>
        <taxon>Poales</taxon>
        <taxon>Cyperaceae</taxon>
        <taxon>Cyperoideae</taxon>
        <taxon>Cariceae</taxon>
        <taxon>Carex</taxon>
        <taxon>Carex subgen. Euthyceras</taxon>
    </lineage>
</organism>
<dbReference type="InterPro" id="IPR036823">
    <property type="entry name" value="Ribosomal_uS7_dom_sf"/>
</dbReference>
<name>A0A833VAY2_9POAL</name>
<keyword evidence="5" id="KW-1185">Reference proteome</keyword>
<dbReference type="AlphaFoldDB" id="A0A833VAY2"/>
<evidence type="ECO:0000256" key="2">
    <source>
        <dbReference type="ARBA" id="ARBA00022980"/>
    </source>
</evidence>
<evidence type="ECO:0000313" key="4">
    <source>
        <dbReference type="EMBL" id="KAF3331572.1"/>
    </source>
</evidence>
<gene>
    <name evidence="4" type="ORF">FCM35_KLT02978</name>
</gene>
<dbReference type="Proteomes" id="UP000623129">
    <property type="component" value="Unassembled WGS sequence"/>
</dbReference>
<dbReference type="GO" id="GO:0005840">
    <property type="term" value="C:ribosome"/>
    <property type="evidence" value="ECO:0007669"/>
    <property type="project" value="UniProtKB-KW"/>
</dbReference>
<dbReference type="EMBL" id="SWLB01000012">
    <property type="protein sequence ID" value="KAF3331572.1"/>
    <property type="molecule type" value="Genomic_DNA"/>
</dbReference>
<accession>A0A833VAY2</accession>
<keyword evidence="2" id="KW-0689">Ribosomal protein</keyword>
<dbReference type="Gene3D" id="1.10.455.10">
    <property type="entry name" value="Ribosomal protein S7 domain"/>
    <property type="match status" value="1"/>
</dbReference>